<name>F6D2V5_METPW</name>
<keyword evidence="2" id="KW-1185">Reference proteome</keyword>
<dbReference type="RefSeq" id="WP_013826183.1">
    <property type="nucleotide sequence ID" value="NC_015574.1"/>
</dbReference>
<dbReference type="AlphaFoldDB" id="F6D2V5"/>
<proteinExistence type="predicted"/>
<protein>
    <submittedName>
        <fullName evidence="1">Uncharacterized protein</fullName>
    </submittedName>
</protein>
<evidence type="ECO:0000313" key="1">
    <source>
        <dbReference type="EMBL" id="AEG18684.1"/>
    </source>
</evidence>
<dbReference type="STRING" id="868131.MSWAN_1673"/>
<reference evidence="1 2" key="1">
    <citation type="journal article" date="2014" name="Int. J. Syst. Evol. Microbiol.">
        <title>Methanobacterium paludis sp. nov. and a novel strain of Methanobacterium lacus isolated from northern peatlands.</title>
        <authorList>
            <person name="Cadillo-Quiroz H."/>
            <person name="Brauer S.L."/>
            <person name="Goodson N."/>
            <person name="Yavitt J.B."/>
            <person name="Zinder S.H."/>
        </authorList>
    </citation>
    <scope>NUCLEOTIDE SEQUENCE [LARGE SCALE GENOMIC DNA]</scope>
    <source>
        <strain evidence="2">DSM 25820 / JCM 18151 / SWAN1</strain>
    </source>
</reference>
<dbReference type="EMBL" id="CP002772">
    <property type="protein sequence ID" value="AEG18684.1"/>
    <property type="molecule type" value="Genomic_DNA"/>
</dbReference>
<sequence>MSLDISLYKGEDGIIAMNWFRNPFGLERWAEKNVGDKVKIQDEEGNKVTLWDVCNKWCYKRAEVLNSLIPEVKRRNRLLFKEVVDAYWSEIQKLDEGFFFFDLPTYDHFVGQHTSVFPNEWVLTVTFTEKEIVIPMDYFKNEVFNLGRVNKGGLQGYKDWFKELVDFADLLQNLDYTFEGSN</sequence>
<gene>
    <name evidence="1" type="ordered locus">MSWAN_1673</name>
</gene>
<dbReference type="KEGG" id="mew:MSWAN_1673"/>
<evidence type="ECO:0000313" key="2">
    <source>
        <dbReference type="Proteomes" id="UP000009231"/>
    </source>
</evidence>
<dbReference type="Proteomes" id="UP000009231">
    <property type="component" value="Chromosome"/>
</dbReference>
<accession>F6D2V5</accession>
<dbReference type="HOGENOM" id="CLU_1478932_0_0_2"/>
<organism evidence="1 2">
    <name type="scientific">Methanobacterium paludis (strain DSM 25820 / JCM 18151 / SWAN1)</name>
    <dbReference type="NCBI Taxonomy" id="868131"/>
    <lineage>
        <taxon>Archaea</taxon>
        <taxon>Methanobacteriati</taxon>
        <taxon>Methanobacteriota</taxon>
        <taxon>Methanomada group</taxon>
        <taxon>Methanobacteria</taxon>
        <taxon>Methanobacteriales</taxon>
        <taxon>Methanobacteriaceae</taxon>
        <taxon>Methanobacterium</taxon>
    </lineage>
</organism>
<dbReference type="GeneID" id="10669182"/>